<feature type="binding site" evidence="8">
    <location>
        <position position="91"/>
    </location>
    <ligand>
        <name>substrate</name>
    </ligand>
</feature>
<protein>
    <recommendedName>
        <fullName evidence="11">Glucanase</fullName>
        <ecNumber evidence="11">3.2.1.-</ecNumber>
    </recommendedName>
</protein>
<evidence type="ECO:0000313" key="12">
    <source>
        <dbReference type="EMBL" id="KAK4142103.1"/>
    </source>
</evidence>
<evidence type="ECO:0000256" key="8">
    <source>
        <dbReference type="PIRSR" id="PIRSR001100-2"/>
    </source>
</evidence>
<evidence type="ECO:0000256" key="6">
    <source>
        <dbReference type="ARBA" id="ARBA00023326"/>
    </source>
</evidence>
<dbReference type="PROSITE" id="PS00656">
    <property type="entry name" value="GLYCOSYL_HYDROL_F6_2"/>
    <property type="match status" value="1"/>
</dbReference>
<feature type="binding site" evidence="8">
    <location>
        <position position="344"/>
    </location>
    <ligand>
        <name>substrate</name>
    </ligand>
</feature>
<evidence type="ECO:0000256" key="9">
    <source>
        <dbReference type="PROSITE-ProRule" id="PRU10056"/>
    </source>
</evidence>
<evidence type="ECO:0000256" key="4">
    <source>
        <dbReference type="ARBA" id="ARBA00023277"/>
    </source>
</evidence>
<accession>A0AAN6ZLB4</accession>
<dbReference type="AlphaFoldDB" id="A0AAN6ZLB4"/>
<proteinExistence type="inferred from homology"/>
<keyword evidence="6 11" id="KW-0624">Polysaccharide degradation</keyword>
<dbReference type="EMBL" id="MU853602">
    <property type="protein sequence ID" value="KAK4142103.1"/>
    <property type="molecule type" value="Genomic_DNA"/>
</dbReference>
<dbReference type="Gene3D" id="3.20.20.40">
    <property type="entry name" value="1, 4-beta cellobiohydrolase"/>
    <property type="match status" value="1"/>
</dbReference>
<evidence type="ECO:0000256" key="10">
    <source>
        <dbReference type="PROSITE-ProRule" id="PRU10057"/>
    </source>
</evidence>
<keyword evidence="3 11" id="KW-0136">Cellulose degradation</keyword>
<comment type="caution">
    <text evidence="12">The sequence shown here is derived from an EMBL/GenBank/DDBJ whole genome shotgun (WGS) entry which is preliminary data.</text>
</comment>
<feature type="binding site" evidence="8">
    <location>
        <position position="348"/>
    </location>
    <ligand>
        <name>substrate</name>
    </ligand>
</feature>
<dbReference type="PANTHER" id="PTHR34876:SF2">
    <property type="entry name" value="GLUCANASE"/>
    <property type="match status" value="1"/>
</dbReference>
<feature type="binding site" evidence="8">
    <location>
        <position position="316"/>
    </location>
    <ligand>
        <name>substrate</name>
    </ligand>
</feature>
<feature type="active site" description="Proton acceptor" evidence="7">
    <location>
        <position position="350"/>
    </location>
</feature>
<keyword evidence="4 11" id="KW-0119">Carbohydrate metabolism</keyword>
<organism evidence="12 13">
    <name type="scientific">Dichotomopilus funicola</name>
    <dbReference type="NCBI Taxonomy" id="1934379"/>
    <lineage>
        <taxon>Eukaryota</taxon>
        <taxon>Fungi</taxon>
        <taxon>Dikarya</taxon>
        <taxon>Ascomycota</taxon>
        <taxon>Pezizomycotina</taxon>
        <taxon>Sordariomycetes</taxon>
        <taxon>Sordariomycetidae</taxon>
        <taxon>Sordariales</taxon>
        <taxon>Chaetomiaceae</taxon>
        <taxon>Dichotomopilus</taxon>
    </lineage>
</organism>
<dbReference type="Proteomes" id="UP001302676">
    <property type="component" value="Unassembled WGS sequence"/>
</dbReference>
<dbReference type="GeneID" id="87814372"/>
<name>A0AAN6ZLB4_9PEZI</name>
<keyword evidence="5 11" id="KW-0326">Glycosidase</keyword>
<feature type="binding site" evidence="8">
    <location>
        <position position="216"/>
    </location>
    <ligand>
        <name>substrate</name>
    </ligand>
</feature>
<reference evidence="12" key="1">
    <citation type="journal article" date="2023" name="Mol. Phylogenet. Evol.">
        <title>Genome-scale phylogeny and comparative genomics of the fungal order Sordariales.</title>
        <authorList>
            <person name="Hensen N."/>
            <person name="Bonometti L."/>
            <person name="Westerberg I."/>
            <person name="Brannstrom I.O."/>
            <person name="Guillou S."/>
            <person name="Cros-Aarteil S."/>
            <person name="Calhoun S."/>
            <person name="Haridas S."/>
            <person name="Kuo A."/>
            <person name="Mondo S."/>
            <person name="Pangilinan J."/>
            <person name="Riley R."/>
            <person name="LaButti K."/>
            <person name="Andreopoulos B."/>
            <person name="Lipzen A."/>
            <person name="Chen C."/>
            <person name="Yan M."/>
            <person name="Daum C."/>
            <person name="Ng V."/>
            <person name="Clum A."/>
            <person name="Steindorff A."/>
            <person name="Ohm R.A."/>
            <person name="Martin F."/>
            <person name="Silar P."/>
            <person name="Natvig D.O."/>
            <person name="Lalanne C."/>
            <person name="Gautier V."/>
            <person name="Ament-Velasquez S.L."/>
            <person name="Kruys A."/>
            <person name="Hutchinson M.I."/>
            <person name="Powell A.J."/>
            <person name="Barry K."/>
            <person name="Miller A.N."/>
            <person name="Grigoriev I.V."/>
            <person name="Debuchy R."/>
            <person name="Gladieux P."/>
            <person name="Hiltunen Thoren M."/>
            <person name="Johannesson H."/>
        </authorList>
    </citation>
    <scope>NUCLEOTIDE SEQUENCE</scope>
    <source>
        <strain evidence="12">CBS 141.50</strain>
    </source>
</reference>
<comment type="similarity">
    <text evidence="11">Belongs to the glycosyl hydrolase family 6.</text>
</comment>
<evidence type="ECO:0000256" key="7">
    <source>
        <dbReference type="PIRSR" id="PIRSR001100-1"/>
    </source>
</evidence>
<feature type="signal peptide" evidence="11">
    <location>
        <begin position="1"/>
        <end position="17"/>
    </location>
</feature>
<keyword evidence="2 11" id="KW-0378">Hydrolase</keyword>
<evidence type="ECO:0000256" key="2">
    <source>
        <dbReference type="ARBA" id="ARBA00022801"/>
    </source>
</evidence>
<keyword evidence="13" id="KW-1185">Reference proteome</keyword>
<sequence length="395" mass="41772">MKLSQSAFLAFAASALAAPSATTPQKPRQASAGCEAAVTLDATTNVFTSYTLHPNSFYRAEVEAAVAALTDPSLADAAAKVADVGTFLWLDTIENIGRLEPALADVPCENIMGVVVYDLPGRDCAAKASNGELAVGEIDRYKTEYVDAVAAVLKAHPNTAFALIIEPDSLPNLVTNADLQTCQDSADGYREGVAYALETLNLPNVVMYLDAGHGGWLGWDANLKPGAEELAAVYKAAGSPSQFRGISTNVAGWNQWDLTPGEFSDTSDAQYNSCQNEQTFVETFGASLEAAGMPNHAIIDTGRNGVSGLREEWGDWCNVAGAGFGQRPTSETGSDLADAFVWVKPGGESDGTSDETATRYDSFCGKSDAYKPSPEAGSWNQAYFEDLLKNANPAF</sequence>
<dbReference type="RefSeq" id="XP_062635474.1">
    <property type="nucleotide sequence ID" value="XM_062777759.1"/>
</dbReference>
<evidence type="ECO:0000313" key="13">
    <source>
        <dbReference type="Proteomes" id="UP001302676"/>
    </source>
</evidence>
<gene>
    <name evidence="12" type="ORF">C8A04DRAFT_13550</name>
</gene>
<feature type="active site" evidence="9">
    <location>
        <position position="123"/>
    </location>
</feature>
<dbReference type="GO" id="GO:0030245">
    <property type="term" value="P:cellulose catabolic process"/>
    <property type="evidence" value="ECO:0007669"/>
    <property type="project" value="UniProtKB-KW"/>
</dbReference>
<dbReference type="SUPFAM" id="SSF51989">
    <property type="entry name" value="Glycosyl hydrolases family 6, cellulases"/>
    <property type="match status" value="1"/>
</dbReference>
<feature type="active site" description="Proton donor" evidence="7 10">
    <location>
        <position position="168"/>
    </location>
</feature>
<dbReference type="PRINTS" id="PR00733">
    <property type="entry name" value="GLHYDRLASE6"/>
</dbReference>
<dbReference type="PANTHER" id="PTHR34876">
    <property type="match status" value="1"/>
</dbReference>
<dbReference type="FunFam" id="3.20.20.40:FF:000001">
    <property type="entry name" value="Glucanase"/>
    <property type="match status" value="1"/>
</dbReference>
<evidence type="ECO:0000256" key="5">
    <source>
        <dbReference type="ARBA" id="ARBA00023295"/>
    </source>
</evidence>
<dbReference type="GO" id="GO:0004553">
    <property type="term" value="F:hydrolase activity, hydrolyzing O-glycosyl compounds"/>
    <property type="evidence" value="ECO:0007669"/>
    <property type="project" value="InterPro"/>
</dbReference>
<evidence type="ECO:0000256" key="1">
    <source>
        <dbReference type="ARBA" id="ARBA00022729"/>
    </source>
</evidence>
<evidence type="ECO:0000256" key="3">
    <source>
        <dbReference type="ARBA" id="ARBA00023001"/>
    </source>
</evidence>
<dbReference type="EC" id="3.2.1.-" evidence="11"/>
<dbReference type="Pfam" id="PF01341">
    <property type="entry name" value="Glyco_hydro_6"/>
    <property type="match status" value="1"/>
</dbReference>
<feature type="binding site" evidence="8">
    <location>
        <position position="213"/>
    </location>
    <ligand>
        <name>substrate</name>
    </ligand>
</feature>
<feature type="chain" id="PRO_5042661259" description="Glucanase" evidence="11">
    <location>
        <begin position="18"/>
        <end position="395"/>
    </location>
</feature>
<dbReference type="InterPro" id="IPR016288">
    <property type="entry name" value="Beta_cellobiohydrolase"/>
</dbReference>
<dbReference type="PIRSF" id="PIRSF001100">
    <property type="entry name" value="Beta_cellobiohydrolase"/>
    <property type="match status" value="1"/>
</dbReference>
<evidence type="ECO:0000256" key="11">
    <source>
        <dbReference type="RuleBase" id="RU361186"/>
    </source>
</evidence>
<dbReference type="PROSITE" id="PS00655">
    <property type="entry name" value="GLYCOSYL_HYDROL_F6_1"/>
    <property type="match status" value="1"/>
</dbReference>
<reference evidence="12" key="2">
    <citation type="submission" date="2023-05" db="EMBL/GenBank/DDBJ databases">
        <authorList>
            <consortium name="Lawrence Berkeley National Laboratory"/>
            <person name="Steindorff A."/>
            <person name="Hensen N."/>
            <person name="Bonometti L."/>
            <person name="Westerberg I."/>
            <person name="Brannstrom I.O."/>
            <person name="Guillou S."/>
            <person name="Cros-Aarteil S."/>
            <person name="Calhoun S."/>
            <person name="Haridas S."/>
            <person name="Kuo A."/>
            <person name="Mondo S."/>
            <person name="Pangilinan J."/>
            <person name="Riley R."/>
            <person name="Labutti K."/>
            <person name="Andreopoulos B."/>
            <person name="Lipzen A."/>
            <person name="Chen C."/>
            <person name="Yanf M."/>
            <person name="Daum C."/>
            <person name="Ng V."/>
            <person name="Clum A."/>
            <person name="Ohm R."/>
            <person name="Martin F."/>
            <person name="Silar P."/>
            <person name="Natvig D."/>
            <person name="Lalanne C."/>
            <person name="Gautier V."/>
            <person name="Ament-Velasquez S.L."/>
            <person name="Kruys A."/>
            <person name="Hutchinson M.I."/>
            <person name="Powell A.J."/>
            <person name="Barry K."/>
            <person name="Miller A.N."/>
            <person name="Grigoriev I.V."/>
            <person name="Debuchy R."/>
            <person name="Gladieux P."/>
            <person name="Thoren M.H."/>
            <person name="Johannesson H."/>
        </authorList>
    </citation>
    <scope>NUCLEOTIDE SEQUENCE</scope>
    <source>
        <strain evidence="12">CBS 141.50</strain>
    </source>
</reference>
<keyword evidence="1 11" id="KW-0732">Signal</keyword>
<dbReference type="InterPro" id="IPR001524">
    <property type="entry name" value="Glyco_hydro_6_CS"/>
</dbReference>
<dbReference type="InterPro" id="IPR036434">
    <property type="entry name" value="Beta_cellobiohydrolase_sf"/>
</dbReference>
<feature type="binding site" evidence="8">
    <location>
        <position position="89"/>
    </location>
    <ligand>
        <name>substrate</name>
    </ligand>
</feature>